<keyword evidence="2" id="KW-1185">Reference proteome</keyword>
<evidence type="ECO:0000313" key="1">
    <source>
        <dbReference type="EMBL" id="KAH7690095.1"/>
    </source>
</evidence>
<sequence length="443" mass="47576">MKDLAGMWHLFACVFLFNLSGSIVIPAITDVTMEALCPGKDECSLAIYLSGFQQAVTGLGTLIVTPLIGNLSDKHGRKALLTLPMTIAIIPLAILAYDRSRVFFYAYFAVKMFTGIFCEGSMQCLSLAYTADTVSERSRASAFGVLSGVSMAGFVSGTITSRFLTSSSTFQLSTIVAIVGALYMRVFLAETNRRGTSINGSSQPLCASCPSNANASSPPKLSPLRNAPSLNDMIYLLKSSSTMSRAAVIVFFNGLGETGIQASLLYYLKALFHFNKDQFADLLLIVGIAGAISQLILMPMLAPLGEEKLLNVGLLAGCANIFLYSVAWSSWVPYLASSFVVLSVFTHPCIRSIVSKKVGSDEQGMAQGCITGIASVASILSPFVFTPLTVLFLSDNPPFNFKGFSIMCSGFSTLAAFTLSIMMRDITEPILYHKHIDTIHAQV</sequence>
<protein>
    <submittedName>
        <fullName evidence="1">Major facilitator protein</fullName>
    </submittedName>
</protein>
<organism evidence="1 2">
    <name type="scientific">Dioscorea alata</name>
    <name type="common">Purple yam</name>
    <dbReference type="NCBI Taxonomy" id="55571"/>
    <lineage>
        <taxon>Eukaryota</taxon>
        <taxon>Viridiplantae</taxon>
        <taxon>Streptophyta</taxon>
        <taxon>Embryophyta</taxon>
        <taxon>Tracheophyta</taxon>
        <taxon>Spermatophyta</taxon>
        <taxon>Magnoliopsida</taxon>
        <taxon>Liliopsida</taxon>
        <taxon>Dioscoreales</taxon>
        <taxon>Dioscoreaceae</taxon>
        <taxon>Dioscorea</taxon>
    </lineage>
</organism>
<dbReference type="Proteomes" id="UP000827976">
    <property type="component" value="Chromosome 2"/>
</dbReference>
<proteinExistence type="predicted"/>
<accession>A0ACB7WPN7</accession>
<gene>
    <name evidence="1" type="ORF">IHE45_02G023500</name>
</gene>
<comment type="caution">
    <text evidence="1">The sequence shown here is derived from an EMBL/GenBank/DDBJ whole genome shotgun (WGS) entry which is preliminary data.</text>
</comment>
<evidence type="ECO:0000313" key="2">
    <source>
        <dbReference type="Proteomes" id="UP000827976"/>
    </source>
</evidence>
<name>A0ACB7WPN7_DIOAL</name>
<dbReference type="EMBL" id="CM037012">
    <property type="protein sequence ID" value="KAH7690095.1"/>
    <property type="molecule type" value="Genomic_DNA"/>
</dbReference>
<reference evidence="2" key="1">
    <citation type="journal article" date="2022" name="Nat. Commun.">
        <title>Chromosome evolution and the genetic basis of agronomically important traits in greater yam.</title>
        <authorList>
            <person name="Bredeson J.V."/>
            <person name="Lyons J.B."/>
            <person name="Oniyinde I.O."/>
            <person name="Okereke N.R."/>
            <person name="Kolade O."/>
            <person name="Nnabue I."/>
            <person name="Nwadili C.O."/>
            <person name="Hribova E."/>
            <person name="Parker M."/>
            <person name="Nwogha J."/>
            <person name="Shu S."/>
            <person name="Carlson J."/>
            <person name="Kariba R."/>
            <person name="Muthemba S."/>
            <person name="Knop K."/>
            <person name="Barton G.J."/>
            <person name="Sherwood A.V."/>
            <person name="Lopez-Montes A."/>
            <person name="Asiedu R."/>
            <person name="Jamnadass R."/>
            <person name="Muchugi A."/>
            <person name="Goodstein D."/>
            <person name="Egesi C.N."/>
            <person name="Featherston J."/>
            <person name="Asfaw A."/>
            <person name="Simpson G.G."/>
            <person name="Dolezel J."/>
            <person name="Hendre P.S."/>
            <person name="Van Deynze A."/>
            <person name="Kumar P.L."/>
            <person name="Obidiegwu J.E."/>
            <person name="Bhattacharjee R."/>
            <person name="Rokhsar D.S."/>
        </authorList>
    </citation>
    <scope>NUCLEOTIDE SEQUENCE [LARGE SCALE GENOMIC DNA]</scope>
    <source>
        <strain evidence="2">cv. TDa95/00328</strain>
    </source>
</reference>